<keyword evidence="2" id="KW-1185">Reference proteome</keyword>
<reference evidence="1" key="1">
    <citation type="submission" date="2022-10" db="EMBL/GenBank/DDBJ databases">
        <title>The complete genomes of actinobacterial strains from the NBC collection.</title>
        <authorList>
            <person name="Joergensen T.S."/>
            <person name="Alvarez Arevalo M."/>
            <person name="Sterndorff E.B."/>
            <person name="Faurdal D."/>
            <person name="Vuksanovic O."/>
            <person name="Mourched A.-S."/>
            <person name="Charusanti P."/>
            <person name="Shaw S."/>
            <person name="Blin K."/>
            <person name="Weber T."/>
        </authorList>
    </citation>
    <scope>NUCLEOTIDE SEQUENCE</scope>
    <source>
        <strain evidence="1">NBC_01482</strain>
    </source>
</reference>
<dbReference type="RefSeq" id="WP_040685950.1">
    <property type="nucleotide sequence ID" value="NZ_CP109149.1"/>
</dbReference>
<organism evidence="1 2">
    <name type="scientific">Nocardia vinacea</name>
    <dbReference type="NCBI Taxonomy" id="96468"/>
    <lineage>
        <taxon>Bacteria</taxon>
        <taxon>Bacillati</taxon>
        <taxon>Actinomycetota</taxon>
        <taxon>Actinomycetes</taxon>
        <taxon>Mycobacteriales</taxon>
        <taxon>Nocardiaceae</taxon>
        <taxon>Nocardia</taxon>
    </lineage>
</organism>
<protein>
    <submittedName>
        <fullName evidence="1">Uncharacterized protein</fullName>
    </submittedName>
</protein>
<evidence type="ECO:0000313" key="2">
    <source>
        <dbReference type="Proteomes" id="UP001432062"/>
    </source>
</evidence>
<gene>
    <name evidence="1" type="ORF">OG563_17020</name>
</gene>
<dbReference type="Proteomes" id="UP001432062">
    <property type="component" value="Chromosome"/>
</dbReference>
<name>A0ABZ1Z2P7_9NOCA</name>
<evidence type="ECO:0000313" key="1">
    <source>
        <dbReference type="EMBL" id="WUV49748.1"/>
    </source>
</evidence>
<sequence length="68" mass="7484">MLRGKDFDANHAFGEVARHWQGLVHGDFGVNFDPMSSSRPTALRVTYVTAALGLRLPLTRELCCSCCS</sequence>
<accession>A0ABZ1Z2P7</accession>
<dbReference type="EMBL" id="CP109441">
    <property type="protein sequence ID" value="WUV49748.1"/>
    <property type="molecule type" value="Genomic_DNA"/>
</dbReference>
<proteinExistence type="predicted"/>